<evidence type="ECO:0000313" key="13">
    <source>
        <dbReference type="EMBL" id="MDV3456361.1"/>
    </source>
</evidence>
<keyword evidence="3 9" id="KW-0813">Transport</keyword>
<dbReference type="Pfam" id="PF26002">
    <property type="entry name" value="Beta-barrel_AprE"/>
    <property type="match status" value="1"/>
</dbReference>
<evidence type="ECO:0000256" key="6">
    <source>
        <dbReference type="ARBA" id="ARBA00022692"/>
    </source>
</evidence>
<evidence type="ECO:0000256" key="9">
    <source>
        <dbReference type="RuleBase" id="RU365093"/>
    </source>
</evidence>
<feature type="domain" description="AprE-like long alpha-helical hairpin" evidence="11">
    <location>
        <begin position="135"/>
        <end position="313"/>
    </location>
</feature>
<comment type="subcellular location">
    <subcellularLocation>
        <location evidence="1 9">Cell inner membrane</location>
        <topology evidence="1 9">Single-pass membrane protein</topology>
    </subcellularLocation>
</comment>
<gene>
    <name evidence="13" type="ORF">RZN05_05150</name>
</gene>
<keyword evidence="8" id="KW-0472">Membrane</keyword>
<evidence type="ECO:0000256" key="8">
    <source>
        <dbReference type="ARBA" id="ARBA00023136"/>
    </source>
</evidence>
<keyword evidence="14" id="KW-1185">Reference proteome</keyword>
<dbReference type="Pfam" id="PF25994">
    <property type="entry name" value="HH_AprE"/>
    <property type="match status" value="1"/>
</dbReference>
<organism evidence="13 14">
    <name type="scientific">Sphingomonas agrestis</name>
    <dbReference type="NCBI Taxonomy" id="3080540"/>
    <lineage>
        <taxon>Bacteria</taxon>
        <taxon>Pseudomonadati</taxon>
        <taxon>Pseudomonadota</taxon>
        <taxon>Alphaproteobacteria</taxon>
        <taxon>Sphingomonadales</taxon>
        <taxon>Sphingomonadaceae</taxon>
        <taxon>Sphingomonas</taxon>
    </lineage>
</organism>
<dbReference type="InterPro" id="IPR058982">
    <property type="entry name" value="Beta-barrel_AprE"/>
</dbReference>
<evidence type="ECO:0000256" key="4">
    <source>
        <dbReference type="ARBA" id="ARBA00022475"/>
    </source>
</evidence>
<comment type="caution">
    <text evidence="13">The sequence shown here is derived from an EMBL/GenBank/DDBJ whole genome shotgun (WGS) entry which is preliminary data.</text>
</comment>
<evidence type="ECO:0000256" key="1">
    <source>
        <dbReference type="ARBA" id="ARBA00004377"/>
    </source>
</evidence>
<keyword evidence="10" id="KW-0175">Coiled coil</keyword>
<dbReference type="Gene3D" id="1.10.287.470">
    <property type="entry name" value="Helix hairpin bin"/>
    <property type="match status" value="1"/>
</dbReference>
<dbReference type="InterPro" id="IPR058781">
    <property type="entry name" value="HH_AprE-like"/>
</dbReference>
<dbReference type="Proteomes" id="UP001273531">
    <property type="component" value="Unassembled WGS sequence"/>
</dbReference>
<evidence type="ECO:0000256" key="7">
    <source>
        <dbReference type="ARBA" id="ARBA00022989"/>
    </source>
</evidence>
<dbReference type="PANTHER" id="PTHR30386:SF27">
    <property type="entry name" value="MEMBRANE FUSION PROTEIN (MFP) FAMILY PROTEIN"/>
    <property type="match status" value="1"/>
</dbReference>
<evidence type="ECO:0000259" key="11">
    <source>
        <dbReference type="Pfam" id="PF25994"/>
    </source>
</evidence>
<evidence type="ECO:0000256" key="5">
    <source>
        <dbReference type="ARBA" id="ARBA00022519"/>
    </source>
</evidence>
<evidence type="ECO:0000256" key="2">
    <source>
        <dbReference type="ARBA" id="ARBA00009477"/>
    </source>
</evidence>
<feature type="coiled-coil region" evidence="10">
    <location>
        <begin position="180"/>
        <end position="207"/>
    </location>
</feature>
<dbReference type="PANTHER" id="PTHR30386">
    <property type="entry name" value="MEMBRANE FUSION SUBUNIT OF EMRAB-TOLC MULTIDRUG EFFLUX PUMP"/>
    <property type="match status" value="1"/>
</dbReference>
<protein>
    <recommendedName>
        <fullName evidence="9">Membrane fusion protein (MFP) family protein</fullName>
    </recommendedName>
</protein>
<evidence type="ECO:0000313" key="14">
    <source>
        <dbReference type="Proteomes" id="UP001273531"/>
    </source>
</evidence>
<accession>A0ABU3Y4N5</accession>
<keyword evidence="4 9" id="KW-1003">Cell membrane</keyword>
<sequence length="470" mass="51470">MSVAGTMSNLAHHWRVLRAAWRIESAAKPARRERLDHEFLPAALEIIEKPPSPGLRWLMLILSTLFGVALLWACIGKVDTVAVATGKVVPSANVKIIQPIEIGAVRAIHVRNGQRVRRGQLLIELDPTLAGADDAQATQGLLSARTTQARNDALLRYLTTGRVAYTPPPGMPSAVAETQARFVQTAVAEYEAERASLQQSRAQSVAELAGADAEIAKLNKTLPLIDQQLEGRRTLTDRGYFSKLKLLEYEQLRVEHVQNIAVQRSAAAKARAAIANIDAQIAGLREKFGKSAFAELSEAEDKGAVAGEEIRKTARRRQYQELRSPVDGVVQQLAVNTVGGVVQPAQPLMVVVPSADEVEVEAQILNRDIGFIREGQPVRVKLEAFPFTDYGLIQGEVASISRDAIEDEKRGLIYAVRIRLKRRTIAIAGRDMPIGPGLAVQAEIRTGERRIIQYLLSPIAQTIDEAGRER</sequence>
<dbReference type="SUPFAM" id="SSF111369">
    <property type="entry name" value="HlyD-like secretion proteins"/>
    <property type="match status" value="1"/>
</dbReference>
<reference evidence="13 14" key="1">
    <citation type="submission" date="2023-10" db="EMBL/GenBank/DDBJ databases">
        <title>Sphingomonas sp. HF-S4 16S ribosomal RNA gene Genome sequencing and assembly.</title>
        <authorList>
            <person name="Lee H."/>
        </authorList>
    </citation>
    <scope>NUCLEOTIDE SEQUENCE [LARGE SCALE GENOMIC DNA]</scope>
    <source>
        <strain evidence="13 14">HF-S4</strain>
    </source>
</reference>
<keyword evidence="7" id="KW-1133">Transmembrane helix</keyword>
<evidence type="ECO:0000256" key="10">
    <source>
        <dbReference type="SAM" id="Coils"/>
    </source>
</evidence>
<dbReference type="InterPro" id="IPR006144">
    <property type="entry name" value="Secretion_HlyD_CS"/>
</dbReference>
<evidence type="ECO:0000259" key="12">
    <source>
        <dbReference type="Pfam" id="PF26002"/>
    </source>
</evidence>
<keyword evidence="5 9" id="KW-0997">Cell inner membrane</keyword>
<comment type="similarity">
    <text evidence="2 9">Belongs to the membrane fusion protein (MFP) (TC 8.A.1) family.</text>
</comment>
<dbReference type="NCBIfam" id="TIGR01843">
    <property type="entry name" value="type_I_hlyD"/>
    <property type="match status" value="1"/>
</dbReference>
<keyword evidence="6" id="KW-0812">Transmembrane</keyword>
<dbReference type="EMBL" id="JAWJEJ010000001">
    <property type="protein sequence ID" value="MDV3456361.1"/>
    <property type="molecule type" value="Genomic_DNA"/>
</dbReference>
<dbReference type="PROSITE" id="PS00543">
    <property type="entry name" value="HLYD_FAMILY"/>
    <property type="match status" value="1"/>
</dbReference>
<dbReference type="PRINTS" id="PR01490">
    <property type="entry name" value="RTXTOXIND"/>
</dbReference>
<name>A0ABU3Y4N5_9SPHN</name>
<dbReference type="RefSeq" id="WP_317225547.1">
    <property type="nucleotide sequence ID" value="NZ_JAWJEJ010000001.1"/>
</dbReference>
<dbReference type="Gene3D" id="2.40.50.100">
    <property type="match status" value="1"/>
</dbReference>
<proteinExistence type="inferred from homology"/>
<evidence type="ECO:0000256" key="3">
    <source>
        <dbReference type="ARBA" id="ARBA00022448"/>
    </source>
</evidence>
<dbReference type="InterPro" id="IPR010129">
    <property type="entry name" value="T1SS_HlyD"/>
</dbReference>
<dbReference type="Gene3D" id="2.40.30.170">
    <property type="match status" value="1"/>
</dbReference>
<dbReference type="InterPro" id="IPR050739">
    <property type="entry name" value="MFP"/>
</dbReference>
<feature type="domain" description="AprE-like beta-barrel" evidence="12">
    <location>
        <begin position="360"/>
        <end position="447"/>
    </location>
</feature>